<dbReference type="Proteomes" id="UP000245412">
    <property type="component" value="Unassembled WGS sequence"/>
</dbReference>
<evidence type="ECO:0000313" key="2">
    <source>
        <dbReference type="EMBL" id="PWJ78829.1"/>
    </source>
</evidence>
<organism evidence="2 3">
    <name type="scientific">Murimonas intestini</name>
    <dbReference type="NCBI Taxonomy" id="1337051"/>
    <lineage>
        <taxon>Bacteria</taxon>
        <taxon>Bacillati</taxon>
        <taxon>Bacillota</taxon>
        <taxon>Clostridia</taxon>
        <taxon>Lachnospirales</taxon>
        <taxon>Lachnospiraceae</taxon>
        <taxon>Murimonas</taxon>
    </lineage>
</organism>
<dbReference type="EMBL" id="QGGY01000001">
    <property type="protein sequence ID" value="PWJ78829.1"/>
    <property type="molecule type" value="Genomic_DNA"/>
</dbReference>
<dbReference type="GO" id="GO:0016747">
    <property type="term" value="F:acyltransferase activity, transferring groups other than amino-acyl groups"/>
    <property type="evidence" value="ECO:0007669"/>
    <property type="project" value="InterPro"/>
</dbReference>
<evidence type="ECO:0000259" key="1">
    <source>
        <dbReference type="PROSITE" id="PS51186"/>
    </source>
</evidence>
<dbReference type="Pfam" id="PF13527">
    <property type="entry name" value="Acetyltransf_9"/>
    <property type="match status" value="1"/>
</dbReference>
<dbReference type="SUPFAM" id="SSF55729">
    <property type="entry name" value="Acyl-CoA N-acyltransferases (Nat)"/>
    <property type="match status" value="1"/>
</dbReference>
<sequence>MKEAFQLVKSYKDNSTLRSSFNSLARETFGISFEEWYKNGFWGEMYNPYSVVRDNEVVANVSVNKMEFECGNKKRKYIQLGTVMTKKEYRGRGMIRFLMDEIKKEYLDSADGMYLFANNSVLDFYPRFGFRRGKEWNFHKKVKITGSSRVQQIPMESRHGWKTVENAVISSANNSLFEMKNNMGLIMFGLTQFMKDNVYYIESEDAYAVADIENARLVLYAVYSERPADLEKIIEAFGSEITEVVLGFTPLDGEGFTKGEIHSHDLTLFLLGQGFKEFENAGMMFPLLSHA</sequence>
<feature type="domain" description="N-acetyltransferase" evidence="1">
    <location>
        <begin position="1"/>
        <end position="160"/>
    </location>
</feature>
<reference evidence="2 3" key="1">
    <citation type="submission" date="2018-05" db="EMBL/GenBank/DDBJ databases">
        <authorList>
            <person name="Goeker M."/>
            <person name="Huntemann M."/>
            <person name="Clum A."/>
            <person name="Pillay M."/>
            <person name="Palaniappan K."/>
            <person name="Varghese N."/>
            <person name="Mikhailova N."/>
            <person name="Stamatis D."/>
            <person name="Reddy T."/>
            <person name="Daum C."/>
            <person name="Shapiro N."/>
            <person name="Ivanova N."/>
            <person name="Kyrpides N."/>
            <person name="Woyke T."/>
        </authorList>
    </citation>
    <scope>NUCLEOTIDE SEQUENCE [LARGE SCALE GENOMIC DNA]</scope>
    <source>
        <strain evidence="2 3">DSM 26524</strain>
    </source>
</reference>
<comment type="caution">
    <text evidence="2">The sequence shown here is derived from an EMBL/GenBank/DDBJ whole genome shotgun (WGS) entry which is preliminary data.</text>
</comment>
<dbReference type="PROSITE" id="PS51186">
    <property type="entry name" value="GNAT"/>
    <property type="match status" value="1"/>
</dbReference>
<dbReference type="RefSeq" id="WP_109624274.1">
    <property type="nucleotide sequence ID" value="NZ_JANKBJ010000001.1"/>
</dbReference>
<gene>
    <name evidence="2" type="ORF">C7383_101198</name>
</gene>
<dbReference type="Gene3D" id="3.40.630.30">
    <property type="match status" value="1"/>
</dbReference>
<accession>A0AB73T9P1</accession>
<dbReference type="InterPro" id="IPR016181">
    <property type="entry name" value="Acyl_CoA_acyltransferase"/>
</dbReference>
<keyword evidence="3" id="KW-1185">Reference proteome</keyword>
<proteinExistence type="predicted"/>
<protein>
    <submittedName>
        <fullName evidence="2">Acetyltransferase (GNAT) family protein</fullName>
    </submittedName>
</protein>
<evidence type="ECO:0000313" key="3">
    <source>
        <dbReference type="Proteomes" id="UP000245412"/>
    </source>
</evidence>
<dbReference type="InterPro" id="IPR000182">
    <property type="entry name" value="GNAT_dom"/>
</dbReference>
<name>A0AB73T9P1_9FIRM</name>
<dbReference type="AlphaFoldDB" id="A0AB73T9P1"/>